<evidence type="ECO:0000313" key="3">
    <source>
        <dbReference type="Proteomes" id="UP000178372"/>
    </source>
</evidence>
<reference evidence="2 3" key="1">
    <citation type="journal article" date="2016" name="Nat. Commun.">
        <title>Thousands of microbial genomes shed light on interconnected biogeochemical processes in an aquifer system.</title>
        <authorList>
            <person name="Anantharaman K."/>
            <person name="Brown C.T."/>
            <person name="Hug L.A."/>
            <person name="Sharon I."/>
            <person name="Castelle C.J."/>
            <person name="Probst A.J."/>
            <person name="Thomas B.C."/>
            <person name="Singh A."/>
            <person name="Wilkins M.J."/>
            <person name="Karaoz U."/>
            <person name="Brodie E.L."/>
            <person name="Williams K.H."/>
            <person name="Hubbard S.S."/>
            <person name="Banfield J.F."/>
        </authorList>
    </citation>
    <scope>NUCLEOTIDE SEQUENCE [LARGE SCALE GENOMIC DNA]</scope>
</reference>
<dbReference type="AlphaFoldDB" id="A0A1F7G9E0"/>
<accession>A0A1F7G9E0</accession>
<name>A0A1F7G9E0_9BACT</name>
<gene>
    <name evidence="2" type="ORF">A2690_01240</name>
</gene>
<proteinExistence type="predicted"/>
<evidence type="ECO:0000256" key="1">
    <source>
        <dbReference type="SAM" id="Phobius"/>
    </source>
</evidence>
<evidence type="ECO:0000313" key="2">
    <source>
        <dbReference type="EMBL" id="OGK15537.1"/>
    </source>
</evidence>
<dbReference type="EMBL" id="MFZF01000029">
    <property type="protein sequence ID" value="OGK15537.1"/>
    <property type="molecule type" value="Genomic_DNA"/>
</dbReference>
<keyword evidence="1" id="KW-1133">Transmembrane helix</keyword>
<dbReference type="Proteomes" id="UP000178372">
    <property type="component" value="Unassembled WGS sequence"/>
</dbReference>
<protein>
    <submittedName>
        <fullName evidence="2">Uncharacterized protein</fullName>
    </submittedName>
</protein>
<keyword evidence="1" id="KW-0472">Membrane</keyword>
<keyword evidence="1" id="KW-0812">Transmembrane</keyword>
<feature type="transmembrane region" description="Helical" evidence="1">
    <location>
        <begin position="38"/>
        <end position="57"/>
    </location>
</feature>
<sequence length="347" mass="38709">MSKPRTHNLTVEGSNFLTLRYFTNLRSNNRGFVVWGKHLPLITVLFIVGLIVMYGYYSPSSYLKSDHSTQTQSQSSQTTISAIIAIRGKGKGKQVKIFGFTSPLARVLVTGQAVADSTTSVASGYFSFPATTIYEDTKELCLASHDTDGRTSAPTCFPIYYNEKLYGIGPIILAPTFTTTKSEYAPNEKIQFSGQSIPDRTVRIKMNSEAAGNVLFHMPENNSAINLVSQIEAKTNSQGNFSIDTSSTQPQTQHVYSSTKYQGKNSPKSTTLKIVIIPWWLVILRRFLDLIYKNAILFALIVETLVGLSYLYYLNHRHHPLAIYKQKLLARLGGQIIPYPKRPLAMS</sequence>
<organism evidence="2 3">
    <name type="scientific">Candidatus Roizmanbacteria bacterium RIFCSPHIGHO2_01_FULL_39_12b</name>
    <dbReference type="NCBI Taxonomy" id="1802030"/>
    <lineage>
        <taxon>Bacteria</taxon>
        <taxon>Candidatus Roizmaniibacteriota</taxon>
    </lineage>
</organism>
<comment type="caution">
    <text evidence="2">The sequence shown here is derived from an EMBL/GenBank/DDBJ whole genome shotgun (WGS) entry which is preliminary data.</text>
</comment>
<feature type="transmembrane region" description="Helical" evidence="1">
    <location>
        <begin position="294"/>
        <end position="314"/>
    </location>
</feature>